<name>A0A151KU73_9VIBR</name>
<dbReference type="InterPro" id="IPR001789">
    <property type="entry name" value="Sig_transdc_resp-reg_receiver"/>
</dbReference>
<dbReference type="PANTHER" id="PTHR33121">
    <property type="entry name" value="CYCLIC DI-GMP PHOSPHODIESTERASE PDEF"/>
    <property type="match status" value="1"/>
</dbReference>
<dbReference type="PANTHER" id="PTHR33121:SF79">
    <property type="entry name" value="CYCLIC DI-GMP PHOSPHODIESTERASE PDED-RELATED"/>
    <property type="match status" value="1"/>
</dbReference>
<dbReference type="CDD" id="cd01948">
    <property type="entry name" value="EAL"/>
    <property type="match status" value="1"/>
</dbReference>
<dbReference type="GO" id="GO:0000160">
    <property type="term" value="P:phosphorelay signal transduction system"/>
    <property type="evidence" value="ECO:0007669"/>
    <property type="project" value="InterPro"/>
</dbReference>
<dbReference type="SUPFAM" id="SSF55073">
    <property type="entry name" value="Nucleotide cyclase"/>
    <property type="match status" value="1"/>
</dbReference>
<dbReference type="SMART" id="SM00052">
    <property type="entry name" value="EAL"/>
    <property type="match status" value="1"/>
</dbReference>
<dbReference type="EMBL" id="LOBR01000081">
    <property type="protein sequence ID" value="KYN84493.1"/>
    <property type="molecule type" value="Genomic_DNA"/>
</dbReference>
<dbReference type="PROSITE" id="PS50883">
    <property type="entry name" value="EAL"/>
    <property type="match status" value="1"/>
</dbReference>
<evidence type="ECO:0000256" key="1">
    <source>
        <dbReference type="PROSITE-ProRule" id="PRU00169"/>
    </source>
</evidence>
<feature type="modified residue" description="4-aspartylphosphate" evidence="1">
    <location>
        <position position="56"/>
    </location>
</feature>
<organism evidence="4 5">
    <name type="scientific">Vibrio cidicii</name>
    <dbReference type="NCBI Taxonomy" id="1763883"/>
    <lineage>
        <taxon>Bacteria</taxon>
        <taxon>Pseudomonadati</taxon>
        <taxon>Pseudomonadota</taxon>
        <taxon>Gammaproteobacteria</taxon>
        <taxon>Vibrionales</taxon>
        <taxon>Vibrionaceae</taxon>
        <taxon>Vibrio</taxon>
    </lineage>
</organism>
<feature type="domain" description="EAL" evidence="3">
    <location>
        <begin position="282"/>
        <end position="537"/>
    </location>
</feature>
<gene>
    <name evidence="4" type="ORF">ATY37_05480</name>
</gene>
<dbReference type="InterPro" id="IPR035919">
    <property type="entry name" value="EAL_sf"/>
</dbReference>
<dbReference type="InterPro" id="IPR001633">
    <property type="entry name" value="EAL_dom"/>
</dbReference>
<dbReference type="Proteomes" id="UP000075346">
    <property type="component" value="Unassembled WGS sequence"/>
</dbReference>
<evidence type="ECO:0000313" key="5">
    <source>
        <dbReference type="Proteomes" id="UP000075346"/>
    </source>
</evidence>
<dbReference type="SMART" id="SM00448">
    <property type="entry name" value="REC"/>
    <property type="match status" value="1"/>
</dbReference>
<dbReference type="InterPro" id="IPR029787">
    <property type="entry name" value="Nucleotide_cyclase"/>
</dbReference>
<protein>
    <recommendedName>
        <fullName evidence="6">Diguanylate phosphodiesterase</fullName>
    </recommendedName>
</protein>
<dbReference type="InterPro" id="IPR011006">
    <property type="entry name" value="CheY-like_superfamily"/>
</dbReference>
<dbReference type="Pfam" id="PF00990">
    <property type="entry name" value="GGDEF"/>
    <property type="match status" value="1"/>
</dbReference>
<evidence type="ECO:0000259" key="2">
    <source>
        <dbReference type="PROSITE" id="PS50110"/>
    </source>
</evidence>
<dbReference type="SUPFAM" id="SSF52172">
    <property type="entry name" value="CheY-like"/>
    <property type="match status" value="1"/>
</dbReference>
<reference evidence="5" key="1">
    <citation type="submission" date="2015-12" db="EMBL/GenBank/DDBJ databases">
        <authorList>
            <person name="Shamseldin A."/>
            <person name="Moawad H."/>
            <person name="Abd El-Rahim W.M."/>
            <person name="Sadowsky M.J."/>
        </authorList>
    </citation>
    <scope>NUCLEOTIDE SEQUENCE [LARGE SCALE GENOMIC DNA]</scope>
    <source>
        <strain evidence="5">2538-88</strain>
    </source>
</reference>
<dbReference type="Pfam" id="PF00563">
    <property type="entry name" value="EAL"/>
    <property type="match status" value="1"/>
</dbReference>
<dbReference type="CDD" id="cd17569">
    <property type="entry name" value="REC_HupR-like"/>
    <property type="match status" value="1"/>
</dbReference>
<accession>A0A151KU73</accession>
<dbReference type="InterPro" id="IPR043128">
    <property type="entry name" value="Rev_trsase/Diguanyl_cyclase"/>
</dbReference>
<dbReference type="Gene3D" id="3.40.50.2300">
    <property type="match status" value="1"/>
</dbReference>
<evidence type="ECO:0000313" key="4">
    <source>
        <dbReference type="EMBL" id="KYN84493.1"/>
    </source>
</evidence>
<dbReference type="InterPro" id="IPR000160">
    <property type="entry name" value="GGDEF_dom"/>
</dbReference>
<evidence type="ECO:0000259" key="3">
    <source>
        <dbReference type="PROSITE" id="PS50883"/>
    </source>
</evidence>
<dbReference type="Gene3D" id="3.20.20.450">
    <property type="entry name" value="EAL domain"/>
    <property type="match status" value="1"/>
</dbReference>
<proteinExistence type="predicted"/>
<dbReference type="SUPFAM" id="SSF141868">
    <property type="entry name" value="EAL domain-like"/>
    <property type="match status" value="1"/>
</dbReference>
<dbReference type="InterPro" id="IPR050706">
    <property type="entry name" value="Cyclic-di-GMP_PDE-like"/>
</dbReference>
<dbReference type="PROSITE" id="PS50110">
    <property type="entry name" value="RESPONSE_REGULATORY"/>
    <property type="match status" value="1"/>
</dbReference>
<evidence type="ECO:0008006" key="6">
    <source>
        <dbReference type="Google" id="ProtNLM"/>
    </source>
</evidence>
<dbReference type="Gene3D" id="3.30.70.270">
    <property type="match status" value="1"/>
</dbReference>
<sequence>MIDYAEILLVDDEPLILKSLERQLRRKVGHIYTAQSGASAIEILEQNQNINLVITDFRMPEMDGSELVARIKSDFPEVATIMLSGQADFERVTNAFNTGALTRYLGKPWDNDELTSVIENVLDIQSKTRNRDRLTQLKNIFALNNHIEKIKEYRCKPWLLVMLDIKSMRKFNDQYGVMEANDFIHDIAKAIPKSEKFVWYRYEDKFFTFAEYHHSGYELIFNLEELTFASSKREEHIEVNVYLSDAYSWNTICTEEIARRKLDISPIDNHAYWLNDQSPNERVREFSELSLIIKDLRSNNFVAYFQPQLNLKTGKIDCCEALARQKGEHGKILNPAQFLPLMEKYDLLDRLTERMLNQSLQLISRLKQQQLSIRVSVNVTAAQVESGYVKQCLHNENGEWLAGTELLELEILETEKIISFSKMSEQLKLLKTAGVHSAIDDFGTGYSGFESLKEIPFDVVKIDGRFIRSLGESESDDVILKSITDSATSLNMSIVAEWVENKFQYNYLREHGCTRIQGYWVSPPLPGDDFLKFLVSY</sequence>
<feature type="domain" description="Response regulatory" evidence="2">
    <location>
        <begin position="6"/>
        <end position="122"/>
    </location>
</feature>
<dbReference type="Pfam" id="PF00072">
    <property type="entry name" value="Response_reg"/>
    <property type="match status" value="1"/>
</dbReference>
<comment type="caution">
    <text evidence="4">The sequence shown here is derived from an EMBL/GenBank/DDBJ whole genome shotgun (WGS) entry which is preliminary data.</text>
</comment>
<keyword evidence="1" id="KW-0597">Phosphoprotein</keyword>
<dbReference type="AlphaFoldDB" id="A0A151KU73"/>
<dbReference type="GO" id="GO:0071111">
    <property type="term" value="F:cyclic-guanylate-specific phosphodiesterase activity"/>
    <property type="evidence" value="ECO:0007669"/>
    <property type="project" value="InterPro"/>
</dbReference>
<dbReference type="RefSeq" id="WP_061897817.1">
    <property type="nucleotide sequence ID" value="NZ_LOBR01000081.1"/>
</dbReference>